<dbReference type="PANTHER" id="PTHR48191:SF2">
    <property type="entry name" value="PROTEIN HHL1, CHLOROPLASTIC"/>
    <property type="match status" value="1"/>
</dbReference>
<feature type="compositionally biased region" description="Polar residues" evidence="1">
    <location>
        <begin position="1"/>
        <end position="19"/>
    </location>
</feature>
<dbReference type="InterPro" id="IPR045388">
    <property type="entry name" value="HHL1-like"/>
</dbReference>
<dbReference type="AlphaFoldDB" id="A0AAD5ZFP8"/>
<dbReference type="Pfam" id="PF20133">
    <property type="entry name" value="HHL1-like"/>
    <property type="match status" value="1"/>
</dbReference>
<evidence type="ECO:0000313" key="3">
    <source>
        <dbReference type="Proteomes" id="UP001210211"/>
    </source>
</evidence>
<gene>
    <name evidence="2" type="ORF">LUZ61_000613</name>
</gene>
<feature type="region of interest" description="Disordered" evidence="1">
    <location>
        <begin position="1"/>
        <end position="26"/>
    </location>
</feature>
<protein>
    <submittedName>
        <fullName evidence="2">Uncharacterized protein</fullName>
    </submittedName>
</protein>
<evidence type="ECO:0000313" key="2">
    <source>
        <dbReference type="EMBL" id="KAJ3696908.1"/>
    </source>
</evidence>
<reference evidence="2 3" key="1">
    <citation type="journal article" date="2022" name="Cell">
        <title>Repeat-based holocentromeres influence genome architecture and karyotype evolution.</title>
        <authorList>
            <person name="Hofstatter P.G."/>
            <person name="Thangavel G."/>
            <person name="Lux T."/>
            <person name="Neumann P."/>
            <person name="Vondrak T."/>
            <person name="Novak P."/>
            <person name="Zhang M."/>
            <person name="Costa L."/>
            <person name="Castellani M."/>
            <person name="Scott A."/>
            <person name="Toegelov H."/>
            <person name="Fuchs J."/>
            <person name="Mata-Sucre Y."/>
            <person name="Dias Y."/>
            <person name="Vanzela A.L.L."/>
            <person name="Huettel B."/>
            <person name="Almeida C.C.S."/>
            <person name="Simkova H."/>
            <person name="Souza G."/>
            <person name="Pedrosa-Harand A."/>
            <person name="Macas J."/>
            <person name="Mayer K.F.X."/>
            <person name="Houben A."/>
            <person name="Marques A."/>
        </authorList>
    </citation>
    <scope>NUCLEOTIDE SEQUENCE [LARGE SCALE GENOMIC DNA]</scope>
    <source>
        <strain evidence="2">RhyTen1mFocal</strain>
    </source>
</reference>
<dbReference type="Proteomes" id="UP001210211">
    <property type="component" value="Unassembled WGS sequence"/>
</dbReference>
<dbReference type="PANTHER" id="PTHR48191">
    <property type="entry name" value="PROTEIN HHL1 CHLOROPLASTIC"/>
    <property type="match status" value="1"/>
</dbReference>
<dbReference type="EMBL" id="JAMRDG010000001">
    <property type="protein sequence ID" value="KAJ3696908.1"/>
    <property type="molecule type" value="Genomic_DNA"/>
</dbReference>
<accession>A0AAD5ZFP8</accession>
<organism evidence="2 3">
    <name type="scientific">Rhynchospora tenuis</name>
    <dbReference type="NCBI Taxonomy" id="198213"/>
    <lineage>
        <taxon>Eukaryota</taxon>
        <taxon>Viridiplantae</taxon>
        <taxon>Streptophyta</taxon>
        <taxon>Embryophyta</taxon>
        <taxon>Tracheophyta</taxon>
        <taxon>Spermatophyta</taxon>
        <taxon>Magnoliopsida</taxon>
        <taxon>Liliopsida</taxon>
        <taxon>Poales</taxon>
        <taxon>Cyperaceae</taxon>
        <taxon>Cyperoideae</taxon>
        <taxon>Rhynchosporeae</taxon>
        <taxon>Rhynchospora</taxon>
    </lineage>
</organism>
<name>A0AAD5ZFP8_9POAL</name>
<proteinExistence type="predicted"/>
<comment type="caution">
    <text evidence="2">The sequence shown here is derived from an EMBL/GenBank/DDBJ whole genome shotgun (WGS) entry which is preliminary data.</text>
</comment>
<evidence type="ECO:0000256" key="1">
    <source>
        <dbReference type="SAM" id="MobiDB-lite"/>
    </source>
</evidence>
<sequence>MRKHNNPVSENKIRNQSKFATWKETKRPKTSLLRATSLLSSNQIRASLSLSLSLSREMEVTSMSSLRSIVRPSLIRPEPAWQTPALFSTGASSLKQKRTKLVVVARKGKKGIPPQYRNMQPPPQPKFDPDGNPQFIIFVRNADLNLWFPLTMVEGGSTAKLMVTAKDTFLGKYIYKDTTARNLAAVIYKDEEEITKIAKLKHRALSNAKELRYGFKLVENGNMQAALRSSKVIELPRKDEMKSVVDKVKDFFSEASSEAKESFGKLTTLGSIGTESES</sequence>
<keyword evidence="3" id="KW-1185">Reference proteome</keyword>